<dbReference type="InterPro" id="IPR026906">
    <property type="entry name" value="LRR_5"/>
</dbReference>
<organism evidence="1 2">
    <name type="scientific">Tritrichomonas musculus</name>
    <dbReference type="NCBI Taxonomy" id="1915356"/>
    <lineage>
        <taxon>Eukaryota</taxon>
        <taxon>Metamonada</taxon>
        <taxon>Parabasalia</taxon>
        <taxon>Tritrichomonadida</taxon>
        <taxon>Tritrichomonadidae</taxon>
        <taxon>Tritrichomonas</taxon>
    </lineage>
</organism>
<dbReference type="SUPFAM" id="SSF48403">
    <property type="entry name" value="Ankyrin repeat"/>
    <property type="match status" value="1"/>
</dbReference>
<gene>
    <name evidence="1" type="ORF">M9Y10_036783</name>
</gene>
<dbReference type="InterPro" id="IPR036770">
    <property type="entry name" value="Ankyrin_rpt-contain_sf"/>
</dbReference>
<comment type="caution">
    <text evidence="1">The sequence shown here is derived from an EMBL/GenBank/DDBJ whole genome shotgun (WGS) entry which is preliminary data.</text>
</comment>
<dbReference type="Gene3D" id="3.80.10.10">
    <property type="entry name" value="Ribonuclease Inhibitor"/>
    <property type="match status" value="2"/>
</dbReference>
<protein>
    <submittedName>
        <fullName evidence="1">Uncharacterized protein</fullName>
    </submittedName>
</protein>
<dbReference type="EMBL" id="JAPFFF010000060">
    <property type="protein sequence ID" value="KAK8837350.1"/>
    <property type="molecule type" value="Genomic_DNA"/>
</dbReference>
<reference evidence="1 2" key="1">
    <citation type="submission" date="2024-04" db="EMBL/GenBank/DDBJ databases">
        <title>Tritrichomonas musculus Genome.</title>
        <authorList>
            <person name="Alves-Ferreira E."/>
            <person name="Grigg M."/>
            <person name="Lorenzi H."/>
            <person name="Galac M."/>
        </authorList>
    </citation>
    <scope>NUCLEOTIDE SEQUENCE [LARGE SCALE GENOMIC DNA]</scope>
    <source>
        <strain evidence="1 2">EAF2021</strain>
    </source>
</reference>
<name>A0ABR2GVU2_9EUKA</name>
<sequence>MEFIEDFDQQRDFNDLVLTFIEEEEEEYFLDLSNFIEKQNFMMNKKLLHEFIEILINIINNCHRYPDFFGKIIKIVQLLTKDMQQHYSNEEIFKFFSFNKRILLSLIENKVILLDKRIIYILTNSKDMFGCLYRRYFPKEMEPFLTIYVKNALKFELKNRGFNSIGKDFEEKRLKGENESYICTLIREDSAEEFISYANRSNISLSMKIKPTILETNMLLNKDSTLIEYAAFFGSIEIFQYLKYNNVPLTPSLWIYAIHSNNANLIHILEENDVSPPKDSYKACLKEAIKCHHNNAASYFLDKMTDSNNNYNLSIAIYCFKFKNFSFLPQDIDAQSVLYAACKCNEIDIFKFYESLLKLAANNNNADLVFLLLQQKGIDIQPHSFEKWTIIKHLELNDTIGSIKQYAFANFNHLESITLPSSMTIIDDGAFLDCKSLIEVNVPSSINMIGDHAFENCVNLKYFEFPSSITSIGKSSFKNCRNLEKIVLPSSLRIIKKSAFLECGLLSEVTLPPLITKIDSETFRCCYSLKNIVIPQSVTEIGTCAFSNCQQLTSCELPKAIKKIDKCVFCGCESLNNITIPPLVESINQQAFCGCDSLTEIEIPASVKYIDDCAFNNCKSLNQVKINSKDCDIYHSAFSNCPLLKL</sequence>
<accession>A0ABR2GVU2</accession>
<keyword evidence="2" id="KW-1185">Reference proteome</keyword>
<proteinExistence type="predicted"/>
<dbReference type="Gene3D" id="1.25.40.20">
    <property type="entry name" value="Ankyrin repeat-containing domain"/>
    <property type="match status" value="1"/>
</dbReference>
<dbReference type="Proteomes" id="UP001470230">
    <property type="component" value="Unassembled WGS sequence"/>
</dbReference>
<evidence type="ECO:0000313" key="1">
    <source>
        <dbReference type="EMBL" id="KAK8837350.1"/>
    </source>
</evidence>
<dbReference type="SUPFAM" id="SSF52058">
    <property type="entry name" value="L domain-like"/>
    <property type="match status" value="1"/>
</dbReference>
<dbReference type="InterPro" id="IPR032675">
    <property type="entry name" value="LRR_dom_sf"/>
</dbReference>
<dbReference type="Pfam" id="PF13306">
    <property type="entry name" value="LRR_5"/>
    <property type="match status" value="1"/>
</dbReference>
<evidence type="ECO:0000313" key="2">
    <source>
        <dbReference type="Proteomes" id="UP001470230"/>
    </source>
</evidence>
<dbReference type="Gene3D" id="3.40.50.12480">
    <property type="match status" value="1"/>
</dbReference>
<dbReference type="InterPro" id="IPR053139">
    <property type="entry name" value="Surface_bspA-like"/>
</dbReference>
<dbReference type="PANTHER" id="PTHR45661:SF3">
    <property type="entry name" value="IG-LIKE DOMAIN-CONTAINING PROTEIN"/>
    <property type="match status" value="1"/>
</dbReference>
<dbReference type="PANTHER" id="PTHR45661">
    <property type="entry name" value="SURFACE ANTIGEN"/>
    <property type="match status" value="1"/>
</dbReference>